<feature type="compositionally biased region" description="Low complexity" evidence="1">
    <location>
        <begin position="1634"/>
        <end position="1649"/>
    </location>
</feature>
<dbReference type="PANTHER" id="PTHR32305">
    <property type="match status" value="1"/>
</dbReference>
<dbReference type="EMBL" id="LT594323">
    <property type="protein sequence ID" value="SBT42705.1"/>
    <property type="molecule type" value="Genomic_DNA"/>
</dbReference>
<dbReference type="InterPro" id="IPR022385">
    <property type="entry name" value="Rhs_assc_core"/>
</dbReference>
<sequence>MTGVKSLPTTFVKPRDAAKDNYRPTRTAWPKATSGQVELAGTPSRAATKARVGGTPVWVQPVAQRGRAYTGPRRLDVHVANRATAQAAGVDGVVFSVAPASASTGRGSVRVGLDYAGFAEAYGGNYGSRLKLVQLPACALTTPTVAECRTARPLRSSNEAASRTVTAEVALSVDASTARTARTAMVLAAVAGAGEEGGAGGTYAATDLKPSGSWSAGGSTGSFSYSYPVTVPPGRSTLAPQLAFSYDSSAVDGQTVATSAQASWVGDGWSTPRSYVEQTFVSCKDDPEGAASPKATYDRCYAGPILTISLNGSSTALVWDKTKQIWKLQNDNGSVVTRVTNSNNGSGTYNTDYWQVTEPDGTVYQFGRNRLPGWTTNATETKSVDHTPVFSAHSGDPCYDPSGFDASVCTMAYRWNLDYVTDVHGNAMAYYYKQASNFYGQNEGAKDVAYVRDSWLSQIDYGFTAGNAYGTVPNRVLFNTDDRCLSGTCQPLNDTTKANWPDVPYDLVCNSGTDCRSWSPSFFSTVRLTSVQTQQYDIAAGKHLPVDTYALTQTIPPSGDSTAPTLWLSAIARTGHDLGSGGSTTPITLPTVSFAAIRLPNRVDTAGGLPSFYRNRIETVTTETGSQITASYELPLPCTAPVSLDPATNTRSCYPIFWTPEGYTNQIKDWFHKYAVTRVTSSDPTGGAPATSVNYKYVGGAAWHYDDNEVVKAKYRTYGQFRGYGKVETRNGDGAIDRQTLGVTSYYRGMSRNNNTTVVNVTDSAGGLHEDIDQLAGRELETTSHRGDGGPVETSTVSSYWVSAASATRTRSGLPDLTANKMAVVQTWTRQAVTTGGTTTWRYSATDKTYDTSVTSPTFGLLKFTYKHTVPATAAYDQCTSTSYAAPNTTKNLVGLINEIETVSVACGGYTPGTPASVPGSTNTLTAPAAVNRPAQVVSAVHTHYDDPTFDTAFPQAAAPTKGQVTMVRTARDHVSGAYDWQTTDRAAFDAYGRAVATYDANGNLSTTTYTDNAVGLNVAVKTTDAEGQSTTSTVTPMRHLTTLISDPNGVVTTRQYDALGRVSAVWGASRPTSALPNYRYTYQVRNAGLTSTLTEILSNNNVFIPSVVLYDGQLRARQTQVASPAGGRLVSDSFYDTRGWVRATYNGWWDSANAPSDTAIVSATDLGKKVLDQTFNTYDGAGRPILVQSARDNLVVSSARTVYNGDRTTVIPPAGGTTTTTVVDPMGRASQLLQYTSAPTLTSPSDAFTGTFYLTGGTTVATGYGYDGHARQSTLTDAGNNNWVSQYDLLGRVVQKTDPDAGTSTIKYDGNGNVTEATDARGKTVSYTYDKLNRKTASYAATLGAQSSSNQLGSWVYDNDNAAVANMTNPVGKLTTATTYRGGAQYVTQYSGFNVFGASLGESITIPAVEGLLGGTYSFTHKYAAVTGRHNSDTYLASGGLPAETVTYAYTGALEMPNTVSSLLGTYANATFYDAWGRVTGGGINTSSSQANIVNGYDDHDGRLLQQKITRKTTTTTDVGQRNYEYDLFGNITKRTETRYAPTSAVETQCYGYDALRRLTSAWTATDNCAVTPTPSNRTMVGSGIGSTSAYWTEWSFDNLGNRTGQTQRSLSGGTDTNTTYAYNGNGAGQPHTLTGTTTTGGLTGSTSYRYDQSGNMTSRVAGQGTQTLAWDDTGELTAVTGGTDGNSSFVYDADGNLLIQKDPGSSTLYLPTQQLTLNTSTQTVTGVRYYPLPNGATAIRTGSGSSYSYMLPDHQGTPSLYLNNTAQVPTWRQYTPYGGPRGATVTAPDNRGFLNQPLNTNTGLTQVGARNYDPTTGRFVSLDPLQDLAEPQQWNGYAYANNSPVTSSDPSGLIPEDCLDHDCYGYSPGRGCPGGCGTPENEDWGKANGSTGTVAEKRHDPRILGHIIRVPESVPLEEFTRLWNEQRGEFFYRSGGGSTEWMDINERALAISICSQMGRPGGCRQWIEQLINPNIDWLAANLPSTEDVIPGLGGSGSARSRNNGTGASAPLPKLGGKADGRINVQDGRNIPDVVNDPRSVAGKTPQEIADWFNEAGYKATVEAGTRKGTSGKAVHVRIEGHPEVSNIQVHPGGGRHTPAGSPYWKISTTTSGKIWVVPDNFSADANMKGVIVRYDL</sequence>
<dbReference type="OrthoDB" id="291011at2"/>
<accession>A0A1A8ZFC2</accession>
<dbReference type="InterPro" id="IPR031325">
    <property type="entry name" value="RHS_repeat"/>
</dbReference>
<dbReference type="RefSeq" id="WP_157740285.1">
    <property type="nucleotide sequence ID" value="NZ_LT594323.1"/>
</dbReference>
<dbReference type="Pfam" id="PF05593">
    <property type="entry name" value="RHS_repeat"/>
    <property type="match status" value="1"/>
</dbReference>
<evidence type="ECO:0000313" key="3">
    <source>
        <dbReference type="Proteomes" id="UP000199385"/>
    </source>
</evidence>
<feature type="region of interest" description="Disordered" evidence="1">
    <location>
        <begin position="1993"/>
        <end position="2020"/>
    </location>
</feature>
<evidence type="ECO:0000256" key="1">
    <source>
        <dbReference type="SAM" id="MobiDB-lite"/>
    </source>
</evidence>
<keyword evidence="3" id="KW-1185">Reference proteome</keyword>
<gene>
    <name evidence="2" type="ORF">GA0070611_2068</name>
</gene>
<dbReference type="PANTHER" id="PTHR32305:SF17">
    <property type="entry name" value="TRNA NUCLEASE WAPA"/>
    <property type="match status" value="1"/>
</dbReference>
<dbReference type="NCBIfam" id="TIGR03696">
    <property type="entry name" value="Rhs_assc_core"/>
    <property type="match status" value="1"/>
</dbReference>
<feature type="region of interest" description="Disordered" evidence="1">
    <location>
        <begin position="1626"/>
        <end position="1649"/>
    </location>
</feature>
<organism evidence="2 3">
    <name type="scientific">Micromonospora auratinigra</name>
    <dbReference type="NCBI Taxonomy" id="261654"/>
    <lineage>
        <taxon>Bacteria</taxon>
        <taxon>Bacillati</taxon>
        <taxon>Actinomycetota</taxon>
        <taxon>Actinomycetes</taxon>
        <taxon>Micromonosporales</taxon>
        <taxon>Micromonosporaceae</taxon>
        <taxon>Micromonospora</taxon>
    </lineage>
</organism>
<dbReference type="InterPro" id="IPR050708">
    <property type="entry name" value="T6SS_VgrG/RHS"/>
</dbReference>
<dbReference type="InterPro" id="IPR006530">
    <property type="entry name" value="YD"/>
</dbReference>
<feature type="compositionally biased region" description="Low complexity" evidence="1">
    <location>
        <begin position="1999"/>
        <end position="2008"/>
    </location>
</feature>
<evidence type="ECO:0000313" key="2">
    <source>
        <dbReference type="EMBL" id="SBT42705.1"/>
    </source>
</evidence>
<dbReference type="NCBIfam" id="TIGR01643">
    <property type="entry name" value="YD_repeat_2x"/>
    <property type="match status" value="2"/>
</dbReference>
<dbReference type="STRING" id="261654.GA0070611_2068"/>
<proteinExistence type="predicted"/>
<dbReference type="PATRIC" id="fig|261654.4.peg.2106"/>
<protein>
    <submittedName>
        <fullName evidence="2">RHS repeat-associated core domain-containing protein</fullName>
    </submittedName>
</protein>
<dbReference type="Gene3D" id="2.180.10.10">
    <property type="entry name" value="RHS repeat-associated core"/>
    <property type="match status" value="2"/>
</dbReference>
<dbReference type="Proteomes" id="UP000199385">
    <property type="component" value="Chromosome I"/>
</dbReference>
<reference evidence="3" key="1">
    <citation type="submission" date="2016-06" db="EMBL/GenBank/DDBJ databases">
        <authorList>
            <person name="Varghese N."/>
            <person name="Submissions Spin"/>
        </authorList>
    </citation>
    <scope>NUCLEOTIDE SEQUENCE [LARGE SCALE GENOMIC DNA]</scope>
    <source>
        <strain evidence="3">DSM 44815</strain>
    </source>
</reference>
<name>A0A1A8ZFC2_9ACTN</name>